<dbReference type="EMBL" id="CP115538">
    <property type="protein sequence ID" value="WBY61112.1"/>
    <property type="molecule type" value="Genomic_DNA"/>
</dbReference>
<name>A0AAE9X3V3_PLAYO</name>
<accession>A0AAE9X3V3</accession>
<dbReference type="AlphaFoldDB" id="A0AAE9X3V3"/>
<reference evidence="1" key="1">
    <citation type="submission" date="2023-01" db="EMBL/GenBank/DDBJ databases">
        <title>Long-Read Genome Assembly and Gene Model Annotations for the Rodent Malaria Parasite Plasmodium yoelii 17XNL.</title>
        <authorList>
            <person name="Mitchell G.J."/>
            <person name="Sebastian A."/>
            <person name="Albert I."/>
            <person name="Lindner S.E."/>
        </authorList>
    </citation>
    <scope>NUCLEOTIDE SEQUENCE</scope>
    <source>
        <strain evidence="1">17XNL clone 1.1</strain>
    </source>
</reference>
<evidence type="ECO:0000313" key="2">
    <source>
        <dbReference type="Proteomes" id="UP001054126"/>
    </source>
</evidence>
<gene>
    <name evidence="1" type="ORF">Py17XNL_001401325</name>
</gene>
<sequence length="72" mass="8657">MKTYLIGIKKNSPLYEKNINTKSVNGKIEYIDYFLEEIKEKEPPKTDVPEIVRIKYSIYKKYALLSYFKKFI</sequence>
<organism evidence="1 2">
    <name type="scientific">Plasmodium yoelii yoelii</name>
    <dbReference type="NCBI Taxonomy" id="73239"/>
    <lineage>
        <taxon>Eukaryota</taxon>
        <taxon>Sar</taxon>
        <taxon>Alveolata</taxon>
        <taxon>Apicomplexa</taxon>
        <taxon>Aconoidasida</taxon>
        <taxon>Haemosporida</taxon>
        <taxon>Plasmodiidae</taxon>
        <taxon>Plasmodium</taxon>
        <taxon>Plasmodium (Vinckeia)</taxon>
    </lineage>
</organism>
<proteinExistence type="predicted"/>
<protein>
    <submittedName>
        <fullName evidence="1">Cytochrome b5</fullName>
    </submittedName>
</protein>
<evidence type="ECO:0000313" key="1">
    <source>
        <dbReference type="EMBL" id="WBY61112.1"/>
    </source>
</evidence>
<dbReference type="Proteomes" id="UP001054126">
    <property type="component" value="Chromosome 14"/>
</dbReference>